<dbReference type="GO" id="GO:0071949">
    <property type="term" value="F:FAD binding"/>
    <property type="evidence" value="ECO:0007669"/>
    <property type="project" value="InterPro"/>
</dbReference>
<comment type="caution">
    <text evidence="9">The sequence shown here is derived from an EMBL/GenBank/DDBJ whole genome shotgun (WGS) entry which is preliminary data.</text>
</comment>
<keyword evidence="10" id="KW-1185">Reference proteome</keyword>
<dbReference type="NCBIfam" id="TIGR01988">
    <property type="entry name" value="Ubi-OHases"/>
    <property type="match status" value="1"/>
</dbReference>
<dbReference type="STRING" id="87626.PTD2_13264"/>
<evidence type="ECO:0000313" key="9">
    <source>
        <dbReference type="EMBL" id="EAR29791.1"/>
    </source>
</evidence>
<evidence type="ECO:0000256" key="5">
    <source>
        <dbReference type="ARBA" id="ARBA00022827"/>
    </source>
</evidence>
<dbReference type="EMBL" id="AAOH01000002">
    <property type="protein sequence ID" value="EAR29791.1"/>
    <property type="molecule type" value="Genomic_DNA"/>
</dbReference>
<dbReference type="InterPro" id="IPR010971">
    <property type="entry name" value="UbiH/COQ6"/>
</dbReference>
<dbReference type="NCBIfam" id="NF006593">
    <property type="entry name" value="PRK09126.1"/>
    <property type="match status" value="1"/>
</dbReference>
<evidence type="ECO:0000259" key="8">
    <source>
        <dbReference type="Pfam" id="PF01494"/>
    </source>
</evidence>
<dbReference type="eggNOG" id="COG0654">
    <property type="taxonomic scope" value="Bacteria"/>
</dbReference>
<evidence type="ECO:0000256" key="3">
    <source>
        <dbReference type="ARBA" id="ARBA00005349"/>
    </source>
</evidence>
<feature type="domain" description="FAD-binding" evidence="8">
    <location>
        <begin position="4"/>
        <end position="335"/>
    </location>
</feature>
<dbReference type="Pfam" id="PF01494">
    <property type="entry name" value="FAD_binding_3"/>
    <property type="match status" value="1"/>
</dbReference>
<dbReference type="InterPro" id="IPR051205">
    <property type="entry name" value="UbiH/COQ6_monooxygenase"/>
</dbReference>
<evidence type="ECO:0000256" key="1">
    <source>
        <dbReference type="ARBA" id="ARBA00001974"/>
    </source>
</evidence>
<evidence type="ECO:0000256" key="2">
    <source>
        <dbReference type="ARBA" id="ARBA00004749"/>
    </source>
</evidence>
<dbReference type="GO" id="GO:0004497">
    <property type="term" value="F:monooxygenase activity"/>
    <property type="evidence" value="ECO:0007669"/>
    <property type="project" value="UniProtKB-KW"/>
</dbReference>
<organism evidence="9 10">
    <name type="scientific">Pseudoalteromonas tunicata D2</name>
    <dbReference type="NCBI Taxonomy" id="87626"/>
    <lineage>
        <taxon>Bacteria</taxon>
        <taxon>Pseudomonadati</taxon>
        <taxon>Pseudomonadota</taxon>
        <taxon>Gammaproteobacteria</taxon>
        <taxon>Alteromonadales</taxon>
        <taxon>Pseudoalteromonadaceae</taxon>
        <taxon>Pseudoalteromonas</taxon>
    </lineage>
</organism>
<comment type="pathway">
    <text evidence="2">Cofactor biosynthesis; ubiquinone biosynthesis.</text>
</comment>
<dbReference type="GO" id="GO:0006744">
    <property type="term" value="P:ubiquinone biosynthetic process"/>
    <property type="evidence" value="ECO:0007669"/>
    <property type="project" value="UniProtKB-UniPathway"/>
</dbReference>
<keyword evidence="4" id="KW-0285">Flavoprotein</keyword>
<dbReference type="PANTHER" id="PTHR43876">
    <property type="entry name" value="UBIQUINONE BIOSYNTHESIS MONOOXYGENASE COQ6, MITOCHONDRIAL"/>
    <property type="match status" value="1"/>
</dbReference>
<sequence length="384" mass="42381">MNKDLIIIGAGPSALALAKALAHSRLNITLIEQQSQQQCAQPDYDGRDIALTHQSLAILKQFDIWSKLQAHPIAAAKVQDGHSPYTLNFCEHTQPLGFLVSNHHLRQALYETVAPQPNVNFIWQTKVQQVIKSELGYRVTLCDGRQFDTPLLVAADSRFSATRRQVGISATIKDFARTAIVCRMRHQLAHQCTAHECFHYGHTLAILPLSEGESSIVVTANTDKAADLLALSDDEFNRFITNALAHSLGDMQLSTARFSYPLVGVFAAYFSKAHVALLGDAAVGMHPVTAHGFNLGLVGATRLAKVISEAIDKNDTYYSEQTLAAYHSEQQKEARMMYYGTNGIVQLFTSENPPAKLARKILLRFSNHFPPLKQAITAKLTQYG</sequence>
<gene>
    <name evidence="9" type="ORF">PTD2_13264</name>
</gene>
<keyword evidence="7" id="KW-0503">Monooxygenase</keyword>
<comment type="similarity">
    <text evidence="3">Belongs to the UbiH/COQ6 family.</text>
</comment>
<dbReference type="Gene3D" id="3.50.50.60">
    <property type="entry name" value="FAD/NAD(P)-binding domain"/>
    <property type="match status" value="2"/>
</dbReference>
<dbReference type="GO" id="GO:0016705">
    <property type="term" value="F:oxidoreductase activity, acting on paired donors, with incorporation or reduction of molecular oxygen"/>
    <property type="evidence" value="ECO:0007669"/>
    <property type="project" value="InterPro"/>
</dbReference>
<reference evidence="9 10" key="1">
    <citation type="submission" date="2006-02" db="EMBL/GenBank/DDBJ databases">
        <authorList>
            <person name="Moran M.A."/>
            <person name="Kjelleberg S."/>
            <person name="Egan S."/>
            <person name="Saunders N."/>
            <person name="Thomas T."/>
            <person name="Ferriera S."/>
            <person name="Johnson J."/>
            <person name="Kravitz S."/>
            <person name="Halpern A."/>
            <person name="Remington K."/>
            <person name="Beeson K."/>
            <person name="Tran B."/>
            <person name="Rogers Y.-H."/>
            <person name="Friedman R."/>
            <person name="Venter J.C."/>
        </authorList>
    </citation>
    <scope>NUCLEOTIDE SEQUENCE [LARGE SCALE GENOMIC DNA]</scope>
    <source>
        <strain evidence="9 10">D2</strain>
    </source>
</reference>
<dbReference type="InterPro" id="IPR002938">
    <property type="entry name" value="FAD-bd"/>
</dbReference>
<evidence type="ECO:0000256" key="7">
    <source>
        <dbReference type="ARBA" id="ARBA00023033"/>
    </source>
</evidence>
<evidence type="ECO:0000256" key="6">
    <source>
        <dbReference type="ARBA" id="ARBA00023002"/>
    </source>
</evidence>
<dbReference type="HOGENOM" id="CLU_009665_8_1_6"/>
<proteinExistence type="inferred from homology"/>
<protein>
    <recommendedName>
        <fullName evidence="8">FAD-binding domain-containing protein</fullName>
    </recommendedName>
</protein>
<name>A4C737_9GAMM</name>
<comment type="cofactor">
    <cofactor evidence="1">
        <name>FAD</name>
        <dbReference type="ChEBI" id="CHEBI:57692"/>
    </cofactor>
</comment>
<accession>A4C737</accession>
<dbReference type="UniPathway" id="UPA00232"/>
<keyword evidence="6" id="KW-0560">Oxidoreductase</keyword>
<dbReference type="InterPro" id="IPR036188">
    <property type="entry name" value="FAD/NAD-bd_sf"/>
</dbReference>
<dbReference type="PANTHER" id="PTHR43876:SF25">
    <property type="entry name" value="MONOOXYGENASE NMA2164"/>
    <property type="match status" value="1"/>
</dbReference>
<evidence type="ECO:0000313" key="10">
    <source>
        <dbReference type="Proteomes" id="UP000006201"/>
    </source>
</evidence>
<dbReference type="PRINTS" id="PR00420">
    <property type="entry name" value="RNGMNOXGNASE"/>
</dbReference>
<dbReference type="Proteomes" id="UP000006201">
    <property type="component" value="Unassembled WGS sequence"/>
</dbReference>
<dbReference type="SUPFAM" id="SSF51905">
    <property type="entry name" value="FAD/NAD(P)-binding domain"/>
    <property type="match status" value="1"/>
</dbReference>
<dbReference type="AlphaFoldDB" id="A4C737"/>
<keyword evidence="5" id="KW-0274">FAD</keyword>
<evidence type="ECO:0000256" key="4">
    <source>
        <dbReference type="ARBA" id="ARBA00022630"/>
    </source>
</evidence>